<organism evidence="1 2">
    <name type="scientific">Chitinophaga rupis</name>
    <dbReference type="NCBI Taxonomy" id="573321"/>
    <lineage>
        <taxon>Bacteria</taxon>
        <taxon>Pseudomonadati</taxon>
        <taxon>Bacteroidota</taxon>
        <taxon>Chitinophagia</taxon>
        <taxon>Chitinophagales</taxon>
        <taxon>Chitinophagaceae</taxon>
        <taxon>Chitinophaga</taxon>
    </lineage>
</organism>
<dbReference type="Proteomes" id="UP000198984">
    <property type="component" value="Unassembled WGS sequence"/>
</dbReference>
<gene>
    <name evidence="1" type="ORF">SAMN04488505_102224</name>
</gene>
<proteinExistence type="predicted"/>
<evidence type="ECO:0000313" key="1">
    <source>
        <dbReference type="EMBL" id="SEL41730.1"/>
    </source>
</evidence>
<dbReference type="AlphaFoldDB" id="A0A1H7Q0Z0"/>
<keyword evidence="2" id="KW-1185">Reference proteome</keyword>
<accession>A0A1H7Q0Z0</accession>
<name>A0A1H7Q0Z0_9BACT</name>
<sequence length="56" mass="6628">MFFYNKYSNNNLATDTPIKPPFLSSNLYRTSFINPFISPNISYFSKLFKFFQTRSA</sequence>
<dbReference type="EMBL" id="FOBB01000002">
    <property type="protein sequence ID" value="SEL41730.1"/>
    <property type="molecule type" value="Genomic_DNA"/>
</dbReference>
<reference evidence="1 2" key="1">
    <citation type="submission" date="2016-10" db="EMBL/GenBank/DDBJ databases">
        <authorList>
            <person name="de Groot N.N."/>
        </authorList>
    </citation>
    <scope>NUCLEOTIDE SEQUENCE [LARGE SCALE GENOMIC DNA]</scope>
    <source>
        <strain evidence="1 2">DSM 21039</strain>
    </source>
</reference>
<protein>
    <submittedName>
        <fullName evidence="1">Uncharacterized protein</fullName>
    </submittedName>
</protein>
<evidence type="ECO:0000313" key="2">
    <source>
        <dbReference type="Proteomes" id="UP000198984"/>
    </source>
</evidence>